<dbReference type="Proteomes" id="UP000824969">
    <property type="component" value="Chromosome"/>
</dbReference>
<protein>
    <recommendedName>
        <fullName evidence="1">Calcineurin-like phosphoesterase domain-containing protein</fullName>
    </recommendedName>
</protein>
<reference evidence="2 3" key="1">
    <citation type="submission" date="2019-06" db="EMBL/GenBank/DDBJ databases">
        <title>Complete genome sequence of Methanoculleus chikugoensis strain MG62.</title>
        <authorList>
            <person name="Asakawa S."/>
            <person name="Dianou D."/>
        </authorList>
    </citation>
    <scope>NUCLEOTIDE SEQUENCE [LARGE SCALE GENOMIC DNA]</scope>
    <source>
        <strain evidence="2 3">MG62</strain>
    </source>
</reference>
<name>A0ABN5XLZ1_9EURY</name>
<evidence type="ECO:0000313" key="2">
    <source>
        <dbReference type="EMBL" id="BBL67847.1"/>
    </source>
</evidence>
<proteinExistence type="predicted"/>
<dbReference type="Pfam" id="PF00149">
    <property type="entry name" value="Metallophos"/>
    <property type="match status" value="1"/>
</dbReference>
<evidence type="ECO:0000313" key="3">
    <source>
        <dbReference type="Proteomes" id="UP000824969"/>
    </source>
</evidence>
<gene>
    <name evidence="2" type="ORF">MchiMG62_10280</name>
</gene>
<dbReference type="EMBL" id="AP019781">
    <property type="protein sequence ID" value="BBL67847.1"/>
    <property type="molecule type" value="Genomic_DNA"/>
</dbReference>
<accession>A0ABN5XLZ1</accession>
<evidence type="ECO:0000259" key="1">
    <source>
        <dbReference type="Pfam" id="PF00149"/>
    </source>
</evidence>
<dbReference type="InterPro" id="IPR004843">
    <property type="entry name" value="Calcineurin-like_PHP"/>
</dbReference>
<sequence length="304" mass="33188">MRPEPIARPITFDAQPRVMPRTRILAFSDLAWGTREKGSAGGRVGIGSFLRPIEETEPDIIIFAGDAAYDRCSRSRLDETELFLGLLRAIAAGGRHCVVVEGNNDDTMGTYGRVRDAAEANPYLHEISGKTETACGIRFLGVPTGKERRMARSAEGAVDIVVAHAPLADRIWLFDIPAACIVTGHYGMMADVIAGKAYLALDCSPASYAVIDREEGWRIEYVTGPCRIGLSPEEGAAADGCDPATLRDLTEGRGPLPYREEVGALRRAKREIATLGREEAVLRLLALGIRKTHIERYLGKRGRR</sequence>
<feature type="domain" description="Calcineurin-like phosphoesterase" evidence="1">
    <location>
        <begin position="23"/>
        <end position="182"/>
    </location>
</feature>
<keyword evidence="3" id="KW-1185">Reference proteome</keyword>
<organism evidence="2 3">
    <name type="scientific">Methanoculleus chikugoensis</name>
    <dbReference type="NCBI Taxonomy" id="118126"/>
    <lineage>
        <taxon>Archaea</taxon>
        <taxon>Methanobacteriati</taxon>
        <taxon>Methanobacteriota</taxon>
        <taxon>Stenosarchaea group</taxon>
        <taxon>Methanomicrobia</taxon>
        <taxon>Methanomicrobiales</taxon>
        <taxon>Methanomicrobiaceae</taxon>
        <taxon>Methanoculleus</taxon>
    </lineage>
</organism>